<dbReference type="EMBL" id="BRYB01001208">
    <property type="protein sequence ID" value="GMI20555.1"/>
    <property type="molecule type" value="Genomic_DNA"/>
</dbReference>
<protein>
    <submittedName>
        <fullName evidence="1">Uncharacterized protein</fullName>
    </submittedName>
</protein>
<comment type="caution">
    <text evidence="1">The sequence shown here is derived from an EMBL/GenBank/DDBJ whole genome shotgun (WGS) entry which is preliminary data.</text>
</comment>
<sequence length="173" mass="18582">MPGDTRDECIGVVKVPLAPEVREYVKAGMLDPSISGTMPAPPRTSADAVRTLRSAEEDIGSLRALITGSALPKAGRSVLYILPRVELAYMKLMEDVPDRDAESMRTLRLENAGDALLLHLRQLDGVIGQTVRGEMGTALGGQLQCLIALKEVEDDYLDLRKVLDKGKGGGAGR</sequence>
<evidence type="ECO:0000313" key="2">
    <source>
        <dbReference type="Proteomes" id="UP001165060"/>
    </source>
</evidence>
<gene>
    <name evidence="1" type="ORF">TeGR_g14144</name>
</gene>
<name>A0ABQ6M6L8_9STRA</name>
<reference evidence="1 2" key="1">
    <citation type="journal article" date="2023" name="Commun. Biol.">
        <title>Genome analysis of Parmales, the sister group of diatoms, reveals the evolutionary specialization of diatoms from phago-mixotrophs to photoautotrophs.</title>
        <authorList>
            <person name="Ban H."/>
            <person name="Sato S."/>
            <person name="Yoshikawa S."/>
            <person name="Yamada K."/>
            <person name="Nakamura Y."/>
            <person name="Ichinomiya M."/>
            <person name="Sato N."/>
            <person name="Blanc-Mathieu R."/>
            <person name="Endo H."/>
            <person name="Kuwata A."/>
            <person name="Ogata H."/>
        </authorList>
    </citation>
    <scope>NUCLEOTIDE SEQUENCE [LARGE SCALE GENOMIC DNA]</scope>
</reference>
<evidence type="ECO:0000313" key="1">
    <source>
        <dbReference type="EMBL" id="GMI20555.1"/>
    </source>
</evidence>
<dbReference type="Proteomes" id="UP001165060">
    <property type="component" value="Unassembled WGS sequence"/>
</dbReference>
<organism evidence="1 2">
    <name type="scientific">Tetraparma gracilis</name>
    <dbReference type="NCBI Taxonomy" id="2962635"/>
    <lineage>
        <taxon>Eukaryota</taxon>
        <taxon>Sar</taxon>
        <taxon>Stramenopiles</taxon>
        <taxon>Ochrophyta</taxon>
        <taxon>Bolidophyceae</taxon>
        <taxon>Parmales</taxon>
        <taxon>Triparmaceae</taxon>
        <taxon>Tetraparma</taxon>
    </lineage>
</organism>
<accession>A0ABQ6M6L8</accession>
<proteinExistence type="predicted"/>
<keyword evidence="2" id="KW-1185">Reference proteome</keyword>